<keyword evidence="3" id="KW-0285">Flavoprotein</keyword>
<keyword evidence="4" id="KW-0274">FAD</keyword>
<dbReference type="InterPro" id="IPR016169">
    <property type="entry name" value="FAD-bd_PCMH_sub2"/>
</dbReference>
<dbReference type="SUPFAM" id="SSF56176">
    <property type="entry name" value="FAD-binding/transporter-associated domain-like"/>
    <property type="match status" value="1"/>
</dbReference>
<dbReference type="Pfam" id="PF08031">
    <property type="entry name" value="BBE"/>
    <property type="match status" value="1"/>
</dbReference>
<dbReference type="InterPro" id="IPR016166">
    <property type="entry name" value="FAD-bd_PCMH"/>
</dbReference>
<comment type="caution">
    <text evidence="9">The sequence shown here is derived from an EMBL/GenBank/DDBJ whole genome shotgun (WGS) entry which is preliminary data.</text>
</comment>
<feature type="chain" id="PRO_5045775947" evidence="7">
    <location>
        <begin position="33"/>
        <end position="553"/>
    </location>
</feature>
<dbReference type="InterPro" id="IPR012951">
    <property type="entry name" value="BBE"/>
</dbReference>
<evidence type="ECO:0000256" key="2">
    <source>
        <dbReference type="ARBA" id="ARBA00005466"/>
    </source>
</evidence>
<evidence type="ECO:0000256" key="5">
    <source>
        <dbReference type="ARBA" id="ARBA00023002"/>
    </source>
</evidence>
<evidence type="ECO:0000256" key="6">
    <source>
        <dbReference type="SAM" id="MobiDB-lite"/>
    </source>
</evidence>
<dbReference type="Pfam" id="PF01565">
    <property type="entry name" value="FAD_binding_4"/>
    <property type="match status" value="1"/>
</dbReference>
<evidence type="ECO:0000256" key="4">
    <source>
        <dbReference type="ARBA" id="ARBA00022827"/>
    </source>
</evidence>
<feature type="compositionally biased region" description="Pro residues" evidence="6">
    <location>
        <begin position="35"/>
        <end position="44"/>
    </location>
</feature>
<dbReference type="Gene3D" id="3.40.462.20">
    <property type="match status" value="1"/>
</dbReference>
<dbReference type="InterPro" id="IPR036318">
    <property type="entry name" value="FAD-bd_PCMH-like_sf"/>
</dbReference>
<dbReference type="InterPro" id="IPR006311">
    <property type="entry name" value="TAT_signal"/>
</dbReference>
<comment type="cofactor">
    <cofactor evidence="1">
        <name>FAD</name>
        <dbReference type="ChEBI" id="CHEBI:57692"/>
    </cofactor>
</comment>
<dbReference type="PROSITE" id="PS51318">
    <property type="entry name" value="TAT"/>
    <property type="match status" value="1"/>
</dbReference>
<feature type="signal peptide" evidence="7">
    <location>
        <begin position="1"/>
        <end position="32"/>
    </location>
</feature>
<evidence type="ECO:0000256" key="7">
    <source>
        <dbReference type="SAM" id="SignalP"/>
    </source>
</evidence>
<evidence type="ECO:0000256" key="1">
    <source>
        <dbReference type="ARBA" id="ARBA00001974"/>
    </source>
</evidence>
<name>A0ABX3YA85_9ACTN</name>
<evidence type="ECO:0000256" key="3">
    <source>
        <dbReference type="ARBA" id="ARBA00022630"/>
    </source>
</evidence>
<evidence type="ECO:0000313" key="9">
    <source>
        <dbReference type="EMBL" id="OSZ56771.1"/>
    </source>
</evidence>
<accession>A0ABX3YA85</accession>
<dbReference type="PANTHER" id="PTHR42973:SF39">
    <property type="entry name" value="FAD-BINDING PCMH-TYPE DOMAIN-CONTAINING PROTEIN"/>
    <property type="match status" value="1"/>
</dbReference>
<feature type="region of interest" description="Disordered" evidence="6">
    <location>
        <begin position="32"/>
        <end position="65"/>
    </location>
</feature>
<dbReference type="InterPro" id="IPR006094">
    <property type="entry name" value="Oxid_FAD_bind_N"/>
</dbReference>
<dbReference type="RefSeq" id="WP_086172551.1">
    <property type="nucleotide sequence ID" value="NZ_MRYD01000256.1"/>
</dbReference>
<dbReference type="InterPro" id="IPR050416">
    <property type="entry name" value="FAD-linked_Oxidoreductase"/>
</dbReference>
<organism evidence="9 10">
    <name type="scientific">Streptomyces pharetrae CZA14</name>
    <dbReference type="NCBI Taxonomy" id="1144883"/>
    <lineage>
        <taxon>Bacteria</taxon>
        <taxon>Bacillati</taxon>
        <taxon>Actinomycetota</taxon>
        <taxon>Actinomycetes</taxon>
        <taxon>Kitasatosporales</taxon>
        <taxon>Streptomycetaceae</taxon>
        <taxon>Streptomyces</taxon>
    </lineage>
</organism>
<protein>
    <submittedName>
        <fullName evidence="9">FAD-linked oxidase</fullName>
    </submittedName>
</protein>
<reference evidence="9 10" key="1">
    <citation type="submission" date="2016-12" db="EMBL/GenBank/DDBJ databases">
        <title>Genome Mining:The Detection of Biosynthetic Gene Clusters to Aid in the Expression of Curamycin A produced by Streptomyces sp. strain CZA14.</title>
        <authorList>
            <person name="Durrell K.A."/>
            <person name="Kirby B.M."/>
            <person name="Khan W."/>
            <person name="Mthethwa T."/>
            <person name="Le Roes-Hill M."/>
        </authorList>
    </citation>
    <scope>NUCLEOTIDE SEQUENCE [LARGE SCALE GENOMIC DNA]</scope>
    <source>
        <strain evidence="9 10">CZA14</strain>
    </source>
</reference>
<keyword evidence="7" id="KW-0732">Signal</keyword>
<feature type="domain" description="FAD-binding PCMH-type" evidence="8">
    <location>
        <begin position="69"/>
        <end position="250"/>
    </location>
</feature>
<gene>
    <name evidence="9" type="ORF">OQI_31055</name>
</gene>
<keyword evidence="10" id="KW-1185">Reference proteome</keyword>
<dbReference type="PANTHER" id="PTHR42973">
    <property type="entry name" value="BINDING OXIDOREDUCTASE, PUTATIVE (AFU_ORTHOLOGUE AFUA_1G17690)-RELATED"/>
    <property type="match status" value="1"/>
</dbReference>
<evidence type="ECO:0000259" key="8">
    <source>
        <dbReference type="PROSITE" id="PS51387"/>
    </source>
</evidence>
<evidence type="ECO:0000313" key="10">
    <source>
        <dbReference type="Proteomes" id="UP000194266"/>
    </source>
</evidence>
<dbReference type="EMBL" id="MRYD01000256">
    <property type="protein sequence ID" value="OSZ56771.1"/>
    <property type="molecule type" value="Genomic_DNA"/>
</dbReference>
<keyword evidence="5" id="KW-0560">Oxidoreductase</keyword>
<comment type="similarity">
    <text evidence="2">Belongs to the oxygen-dependent FAD-linked oxidoreductase family.</text>
</comment>
<dbReference type="Gene3D" id="3.30.465.10">
    <property type="match status" value="1"/>
</dbReference>
<dbReference type="PROSITE" id="PS51387">
    <property type="entry name" value="FAD_PCMH"/>
    <property type="match status" value="1"/>
</dbReference>
<dbReference type="Proteomes" id="UP000194266">
    <property type="component" value="Unassembled WGS sequence"/>
</dbReference>
<proteinExistence type="inferred from homology"/>
<sequence length="553" mass="59824">MTVPSRRSFVAGTLTAGATAGLAAAGIAPAHAQPAPAPATPPDPGGAGALVTPDDPRYAPLSTRGSNKMFTARPEAFRLVTTTAEAVRAVADAVRAGKRIAVRSGAHCYENVAGDPAVRLVLDLGQMNAVTYDTRRRAFMVEAGAQLMDVYKKLYHGWGVTLPGGTSATVGMGGHIAGGGYGALSRAFGLAADHLYAVEVVVVDAAGRARAVVATRERTDPRRDLWWAHTGGGGGNFGVVTRYWFRSPDAPRHCSEPSRLLPRPPGDILAGMVGFPREGMDRASYRRLIRNHGRWHEHHSDAHSPYAGLYSGLVFYGRPQTGDPGPAANCYAYMDGTRPDAERLLRDYLRAVADGVGGSPQTSEISSMPWIAAAEYLAGAQDSDVGRHKLKSAYLRRGHNDAQADILYTYLNSTGNRHDFANVTFQSYGGRINTVADGATAAPHRDSVIKAIYMNTWQDPDADPAAVDWLRRLYRDLFATTGGVPVPGRRDTDGCYINYPDIDMADPRWNTSQVPWHRLYYKDAYPRLQRIKAAWDPRDVFSHTLSVKAGPAR</sequence>